<accession>A0A7Z0GNH2</accession>
<gene>
    <name evidence="2" type="ORF">HNR09_002546</name>
</gene>
<evidence type="ECO:0000313" key="2">
    <source>
        <dbReference type="EMBL" id="NYJ79135.1"/>
    </source>
</evidence>
<evidence type="ECO:0008006" key="4">
    <source>
        <dbReference type="Google" id="ProtNLM"/>
    </source>
</evidence>
<name>A0A7Z0GNH2_9MICC</name>
<feature type="transmembrane region" description="Helical" evidence="1">
    <location>
        <begin position="41"/>
        <end position="62"/>
    </location>
</feature>
<proteinExistence type="predicted"/>
<organism evidence="2 3">
    <name type="scientific">Nesterenkonia xinjiangensis</name>
    <dbReference type="NCBI Taxonomy" id="225327"/>
    <lineage>
        <taxon>Bacteria</taxon>
        <taxon>Bacillati</taxon>
        <taxon>Actinomycetota</taxon>
        <taxon>Actinomycetes</taxon>
        <taxon>Micrococcales</taxon>
        <taxon>Micrococcaceae</taxon>
        <taxon>Nesterenkonia</taxon>
    </lineage>
</organism>
<evidence type="ECO:0000256" key="1">
    <source>
        <dbReference type="SAM" id="Phobius"/>
    </source>
</evidence>
<protein>
    <recommendedName>
        <fullName evidence="4">PH domain-containing protein</fullName>
    </recommendedName>
</protein>
<evidence type="ECO:0000313" key="3">
    <source>
        <dbReference type="Proteomes" id="UP000535437"/>
    </source>
</evidence>
<keyword evidence="1" id="KW-0812">Transmembrane</keyword>
<dbReference type="Proteomes" id="UP000535437">
    <property type="component" value="Unassembled WGS sequence"/>
</dbReference>
<dbReference type="EMBL" id="JACCFY010000001">
    <property type="protein sequence ID" value="NYJ79135.1"/>
    <property type="molecule type" value="Genomic_DNA"/>
</dbReference>
<keyword evidence="3" id="KW-1185">Reference proteome</keyword>
<dbReference type="RefSeq" id="WP_179542400.1">
    <property type="nucleotide sequence ID" value="NZ_BAAALL010000001.1"/>
</dbReference>
<comment type="caution">
    <text evidence="2">The sequence shown here is derived from an EMBL/GenBank/DDBJ whole genome shotgun (WGS) entry which is preliminary data.</text>
</comment>
<reference evidence="2 3" key="1">
    <citation type="submission" date="2020-07" db="EMBL/GenBank/DDBJ databases">
        <title>Sequencing the genomes of 1000 actinobacteria strains.</title>
        <authorList>
            <person name="Klenk H.-P."/>
        </authorList>
    </citation>
    <scope>NUCLEOTIDE SEQUENCE [LARGE SCALE GENOMIC DNA]</scope>
    <source>
        <strain evidence="2 3">DSM 15475</strain>
    </source>
</reference>
<keyword evidence="1" id="KW-1133">Transmembrane helix</keyword>
<keyword evidence="1" id="KW-0472">Membrane</keyword>
<feature type="transmembrane region" description="Helical" evidence="1">
    <location>
        <begin position="17"/>
        <end position="35"/>
    </location>
</feature>
<sequence length="164" mass="17846">MEEQLISDVGLDRRHQLVACLAGVGVALPALAWGWSTASALPVLGGILLACVVFAWSSLLRVRLSVVGEGLRLRAGIWSAEIVPWQAVQQIRTGARTQLIAVWGRKSEAEATQYLVDGPTLRIVTSGHEYVVSVEDSRAAMQELSAHWPGEHTLRTLDPQQRST</sequence>
<dbReference type="AlphaFoldDB" id="A0A7Z0GNH2"/>